<evidence type="ECO:0000313" key="2">
    <source>
        <dbReference type="Proteomes" id="UP000814128"/>
    </source>
</evidence>
<dbReference type="EMBL" id="MU273534">
    <property type="protein sequence ID" value="KAI0032853.1"/>
    <property type="molecule type" value="Genomic_DNA"/>
</dbReference>
<organism evidence="1 2">
    <name type="scientific">Vararia minispora EC-137</name>
    <dbReference type="NCBI Taxonomy" id="1314806"/>
    <lineage>
        <taxon>Eukaryota</taxon>
        <taxon>Fungi</taxon>
        <taxon>Dikarya</taxon>
        <taxon>Basidiomycota</taxon>
        <taxon>Agaricomycotina</taxon>
        <taxon>Agaricomycetes</taxon>
        <taxon>Russulales</taxon>
        <taxon>Lachnocladiaceae</taxon>
        <taxon>Vararia</taxon>
    </lineage>
</organism>
<name>A0ACB8QML9_9AGAM</name>
<evidence type="ECO:0000313" key="1">
    <source>
        <dbReference type="EMBL" id="KAI0032853.1"/>
    </source>
</evidence>
<proteinExistence type="predicted"/>
<reference evidence="1" key="2">
    <citation type="journal article" date="2022" name="New Phytol.">
        <title>Evolutionary transition to the ectomycorrhizal habit in the genomes of a hyperdiverse lineage of mushroom-forming fungi.</title>
        <authorList>
            <person name="Looney B."/>
            <person name="Miyauchi S."/>
            <person name="Morin E."/>
            <person name="Drula E."/>
            <person name="Courty P.E."/>
            <person name="Kohler A."/>
            <person name="Kuo A."/>
            <person name="LaButti K."/>
            <person name="Pangilinan J."/>
            <person name="Lipzen A."/>
            <person name="Riley R."/>
            <person name="Andreopoulos W."/>
            <person name="He G."/>
            <person name="Johnson J."/>
            <person name="Nolan M."/>
            <person name="Tritt A."/>
            <person name="Barry K.W."/>
            <person name="Grigoriev I.V."/>
            <person name="Nagy L.G."/>
            <person name="Hibbett D."/>
            <person name="Henrissat B."/>
            <person name="Matheny P.B."/>
            <person name="Labbe J."/>
            <person name="Martin F.M."/>
        </authorList>
    </citation>
    <scope>NUCLEOTIDE SEQUENCE</scope>
    <source>
        <strain evidence="1">EC-137</strain>
    </source>
</reference>
<gene>
    <name evidence="1" type="ORF">K488DRAFT_85450</name>
</gene>
<protein>
    <submittedName>
        <fullName evidence="1">Oxalate oxidase</fullName>
    </submittedName>
</protein>
<reference evidence="1" key="1">
    <citation type="submission" date="2021-02" db="EMBL/GenBank/DDBJ databases">
        <authorList>
            <consortium name="DOE Joint Genome Institute"/>
            <person name="Ahrendt S."/>
            <person name="Looney B.P."/>
            <person name="Miyauchi S."/>
            <person name="Morin E."/>
            <person name="Drula E."/>
            <person name="Courty P.E."/>
            <person name="Chicoki N."/>
            <person name="Fauchery L."/>
            <person name="Kohler A."/>
            <person name="Kuo A."/>
            <person name="Labutti K."/>
            <person name="Pangilinan J."/>
            <person name="Lipzen A."/>
            <person name="Riley R."/>
            <person name="Andreopoulos W."/>
            <person name="He G."/>
            <person name="Johnson J."/>
            <person name="Barry K.W."/>
            <person name="Grigoriev I.V."/>
            <person name="Nagy L."/>
            <person name="Hibbett D."/>
            <person name="Henrissat B."/>
            <person name="Matheny P.B."/>
            <person name="Labbe J."/>
            <person name="Martin F."/>
        </authorList>
    </citation>
    <scope>NUCLEOTIDE SEQUENCE</scope>
    <source>
        <strain evidence="1">EC-137</strain>
    </source>
</reference>
<sequence length="429" mass="46564">MLTTLFVYLALAAAAPTSPTPASSAPPEYETVKPISQNLNAPIFPVADTSVVEPEPMRGTLGANILGPQNVPLEHQNPDLLAPPTTDEGIVGNAKWPFTLSTNRLQTGGWARQQNTVVFPIAKNMAGVNMRLEAGAIRELHWHTTAEWSYVLKGTTQITAVDTEGRNFVANVGPGDLWYFPPGCPHSLQGTDPDGTEFLLVFPDGAFNEDATLLLTDFLSHVPLGVLSKNFGLPPSAFDHVPSQQLYIFPSQPPTSDAAPEDPYGQVQSPFAYNFSQVPVTPLAGGSVKIADSRVFNIATEIAVAEVTVEPGAMRELHWHPTEDEWAYFIDGYARVTLFQGSSTANTFDYEPGDIGYVPSGYGHYVENVGNTTLRYLEVFNTAVYQDVSLSQWLAVTPPALVQAHLGWDEATINQLNKTKPVVVKPYSP</sequence>
<keyword evidence="2" id="KW-1185">Reference proteome</keyword>
<accession>A0ACB8QML9</accession>
<comment type="caution">
    <text evidence="1">The sequence shown here is derived from an EMBL/GenBank/DDBJ whole genome shotgun (WGS) entry which is preliminary data.</text>
</comment>
<dbReference type="Proteomes" id="UP000814128">
    <property type="component" value="Unassembled WGS sequence"/>
</dbReference>